<evidence type="ECO:0000256" key="5">
    <source>
        <dbReference type="ARBA" id="ARBA00022825"/>
    </source>
</evidence>
<comment type="similarity">
    <text evidence="1 6">Belongs to the peptidase S8 family.</text>
</comment>
<dbReference type="Pfam" id="PF18962">
    <property type="entry name" value="Por_Secre_tail"/>
    <property type="match status" value="1"/>
</dbReference>
<organism evidence="9 10">
    <name type="scientific">Flavobacterium agri</name>
    <dbReference type="NCBI Taxonomy" id="2743471"/>
    <lineage>
        <taxon>Bacteria</taxon>
        <taxon>Pseudomonadati</taxon>
        <taxon>Bacteroidota</taxon>
        <taxon>Flavobacteriia</taxon>
        <taxon>Flavobacteriales</taxon>
        <taxon>Flavobacteriaceae</taxon>
        <taxon>Flavobacterium</taxon>
    </lineage>
</organism>
<comment type="caution">
    <text evidence="9">The sequence shown here is derived from an EMBL/GenBank/DDBJ whole genome shotgun (WGS) entry which is preliminary data.</text>
</comment>
<dbReference type="GO" id="GO:0004252">
    <property type="term" value="F:serine-type endopeptidase activity"/>
    <property type="evidence" value="ECO:0007669"/>
    <property type="project" value="InterPro"/>
</dbReference>
<dbReference type="InterPro" id="IPR050131">
    <property type="entry name" value="Peptidase_S8_subtilisin-like"/>
</dbReference>
<dbReference type="SUPFAM" id="SSF52743">
    <property type="entry name" value="Subtilisin-like"/>
    <property type="match status" value="1"/>
</dbReference>
<dbReference type="PRINTS" id="PR00723">
    <property type="entry name" value="SUBTILISIN"/>
</dbReference>
<evidence type="ECO:0000256" key="4">
    <source>
        <dbReference type="ARBA" id="ARBA00022801"/>
    </source>
</evidence>
<keyword evidence="10" id="KW-1185">Reference proteome</keyword>
<sequence length="529" mass="56883">MNKLLLLFTAFCFCFGFSQTRKGQFHISDDHSVHELYVVFTDDNHDVSHLQTEFGFALERKALVSDAKLDALSRNASDGGNAANRLRHVFEVITADSTNAFLLNLAARLEMLPNVAYCELVCLKPVPPPADIAPTTPNYFSQQGYIQTNPGVNMQFAWNLGLTGNGMRIRDVEYGFNKNHEEFNDNPGVFMQPGAVLNAGVSQDYSEHGTAVFGIVAGNDGSYGVTGMAHGISEMIQFPEWTTAGYNPSAAIADAIEVSVAGDIIILEMQEYGINDQFVPAEYSQLVWDLTQAATQSGILVVAAAGNGNANLDSAAYQPYMDRGDSGAIIVGAGSSDLQHDKISYSTYGSRVNLQGWANDVRSTGYGNFSAIGGDFNQRYCTFSGTSSATPIVASCAVVLQSYYHDLTGEFLSPDEMRQLLIDTGIAQGSGGHIGPIPDMQAAIEAVNALSVTKFEGLKFVVSPNPSKSTIQISGNFSANAKVEIVNSIGQTVVRSDKTDVDIAFLSAGIYFVKVEDGKNVGVRRLVKI</sequence>
<dbReference type="EMBL" id="JACBJI010000003">
    <property type="protein sequence ID" value="NYA71003.1"/>
    <property type="molecule type" value="Genomic_DNA"/>
</dbReference>
<protein>
    <submittedName>
        <fullName evidence="9">S8 family peptidase</fullName>
    </submittedName>
</protein>
<evidence type="ECO:0000256" key="3">
    <source>
        <dbReference type="ARBA" id="ARBA00022729"/>
    </source>
</evidence>
<evidence type="ECO:0000259" key="8">
    <source>
        <dbReference type="Pfam" id="PF18962"/>
    </source>
</evidence>
<gene>
    <name evidence="9" type="ORF">HZF10_08740</name>
</gene>
<keyword evidence="4" id="KW-0378">Hydrolase</keyword>
<dbReference type="InterPro" id="IPR015500">
    <property type="entry name" value="Peptidase_S8_subtilisin-rel"/>
</dbReference>
<comment type="caution">
    <text evidence="6">Lacks conserved residue(s) required for the propagation of feature annotation.</text>
</comment>
<dbReference type="PANTHER" id="PTHR43806">
    <property type="entry name" value="PEPTIDASE S8"/>
    <property type="match status" value="1"/>
</dbReference>
<evidence type="ECO:0000313" key="10">
    <source>
        <dbReference type="Proteomes" id="UP000535020"/>
    </source>
</evidence>
<feature type="domain" description="Secretion system C-terminal sorting" evidence="8">
    <location>
        <begin position="463"/>
        <end position="526"/>
    </location>
</feature>
<feature type="domain" description="Peptidase S8/S53" evidence="7">
    <location>
        <begin position="175"/>
        <end position="425"/>
    </location>
</feature>
<reference evidence="9 10" key="1">
    <citation type="submission" date="2020-07" db="EMBL/GenBank/DDBJ databases">
        <authorList>
            <person name="Sun Q."/>
        </authorList>
    </citation>
    <scope>NUCLEOTIDE SEQUENCE [LARGE SCALE GENOMIC DNA]</scope>
    <source>
        <strain evidence="9 10">MAH-1</strain>
    </source>
</reference>
<evidence type="ECO:0000256" key="6">
    <source>
        <dbReference type="PROSITE-ProRule" id="PRU01240"/>
    </source>
</evidence>
<dbReference type="Pfam" id="PF00082">
    <property type="entry name" value="Peptidase_S8"/>
    <property type="match status" value="1"/>
</dbReference>
<accession>A0A7Y8Y1U1</accession>
<evidence type="ECO:0000259" key="7">
    <source>
        <dbReference type="Pfam" id="PF00082"/>
    </source>
</evidence>
<dbReference type="AlphaFoldDB" id="A0A7Y8Y1U1"/>
<dbReference type="PROSITE" id="PS51892">
    <property type="entry name" value="SUBTILASE"/>
    <property type="match status" value="1"/>
</dbReference>
<evidence type="ECO:0000256" key="1">
    <source>
        <dbReference type="ARBA" id="ARBA00011073"/>
    </source>
</evidence>
<dbReference type="Proteomes" id="UP000535020">
    <property type="component" value="Unassembled WGS sequence"/>
</dbReference>
<dbReference type="RefSeq" id="WP_176005811.1">
    <property type="nucleotide sequence ID" value="NZ_JABWMI010000010.1"/>
</dbReference>
<name>A0A7Y8Y1U1_9FLAO</name>
<dbReference type="NCBIfam" id="TIGR04183">
    <property type="entry name" value="Por_Secre_tail"/>
    <property type="match status" value="1"/>
</dbReference>
<keyword evidence="5" id="KW-0720">Serine protease</keyword>
<keyword evidence="2" id="KW-0645">Protease</keyword>
<dbReference type="InterPro" id="IPR000209">
    <property type="entry name" value="Peptidase_S8/S53_dom"/>
</dbReference>
<proteinExistence type="inferred from homology"/>
<evidence type="ECO:0000313" key="9">
    <source>
        <dbReference type="EMBL" id="NYA71003.1"/>
    </source>
</evidence>
<evidence type="ECO:0000256" key="2">
    <source>
        <dbReference type="ARBA" id="ARBA00022670"/>
    </source>
</evidence>
<dbReference type="Gene3D" id="3.40.50.200">
    <property type="entry name" value="Peptidase S8/S53 domain"/>
    <property type="match status" value="1"/>
</dbReference>
<dbReference type="GO" id="GO:0006508">
    <property type="term" value="P:proteolysis"/>
    <property type="evidence" value="ECO:0007669"/>
    <property type="project" value="UniProtKB-KW"/>
</dbReference>
<dbReference type="InterPro" id="IPR036852">
    <property type="entry name" value="Peptidase_S8/S53_dom_sf"/>
</dbReference>
<dbReference type="InterPro" id="IPR026444">
    <property type="entry name" value="Secre_tail"/>
</dbReference>
<keyword evidence="3" id="KW-0732">Signal</keyword>
<dbReference type="PANTHER" id="PTHR43806:SF11">
    <property type="entry name" value="CEREVISIN-RELATED"/>
    <property type="match status" value="1"/>
</dbReference>